<gene>
    <name evidence="7" type="primary">ccdc96</name>
</gene>
<proteinExistence type="predicted"/>
<dbReference type="OMA" id="RLQQKCG"/>
<dbReference type="Ensembl" id="ENSTRUT00000023374.3">
    <property type="protein sequence ID" value="ENSTRUP00000023277.3"/>
    <property type="gene ID" value="ENSTRUG00000009255.3"/>
</dbReference>
<keyword evidence="3" id="KW-0966">Cell projection</keyword>
<reference evidence="7" key="2">
    <citation type="submission" date="2025-08" db="UniProtKB">
        <authorList>
            <consortium name="Ensembl"/>
        </authorList>
    </citation>
    <scope>IDENTIFICATION</scope>
</reference>
<evidence type="ECO:0000256" key="4">
    <source>
        <dbReference type="SAM" id="Coils"/>
    </source>
</evidence>
<keyword evidence="2 4" id="KW-0175">Coiled coil</keyword>
<feature type="compositionally biased region" description="Acidic residues" evidence="5">
    <location>
        <begin position="66"/>
        <end position="90"/>
    </location>
</feature>
<dbReference type="FunCoup" id="H2TF34">
    <property type="interactions" value="16"/>
</dbReference>
<organism evidence="7 8">
    <name type="scientific">Takifugu rubripes</name>
    <name type="common">Japanese pufferfish</name>
    <name type="synonym">Fugu rubripes</name>
    <dbReference type="NCBI Taxonomy" id="31033"/>
    <lineage>
        <taxon>Eukaryota</taxon>
        <taxon>Metazoa</taxon>
        <taxon>Chordata</taxon>
        <taxon>Craniata</taxon>
        <taxon>Vertebrata</taxon>
        <taxon>Euteleostomi</taxon>
        <taxon>Actinopterygii</taxon>
        <taxon>Neopterygii</taxon>
        <taxon>Teleostei</taxon>
        <taxon>Neoteleostei</taxon>
        <taxon>Acanthomorphata</taxon>
        <taxon>Eupercaria</taxon>
        <taxon>Tetraodontiformes</taxon>
        <taxon>Tetradontoidea</taxon>
        <taxon>Tetraodontidae</taxon>
        <taxon>Takifugu</taxon>
    </lineage>
</organism>
<evidence type="ECO:0000313" key="8">
    <source>
        <dbReference type="Proteomes" id="UP000005226"/>
    </source>
</evidence>
<keyword evidence="8" id="KW-1185">Reference proteome</keyword>
<protein>
    <recommendedName>
        <fullName evidence="6">CCDC113/CCDC96 coiled-coil domain-containing protein</fullName>
    </recommendedName>
</protein>
<evidence type="ECO:0000256" key="1">
    <source>
        <dbReference type="ARBA" id="ARBA00004138"/>
    </source>
</evidence>
<evidence type="ECO:0000256" key="2">
    <source>
        <dbReference type="ARBA" id="ARBA00023054"/>
    </source>
</evidence>
<dbReference type="GeneTree" id="ENSGT00940000154521"/>
<comment type="subcellular location">
    <subcellularLocation>
        <location evidence="1">Cell projection</location>
        <location evidence="1">Cilium</location>
    </subcellularLocation>
</comment>
<evidence type="ECO:0000256" key="5">
    <source>
        <dbReference type="SAM" id="MobiDB-lite"/>
    </source>
</evidence>
<dbReference type="GO" id="GO:0060271">
    <property type="term" value="P:cilium assembly"/>
    <property type="evidence" value="ECO:0007669"/>
    <property type="project" value="TreeGrafter"/>
</dbReference>
<sequence length="547" mass="61685">MTTNSKQLGGVHTEVDTLGFRDADVTANCSTQEDVSPENLNEDVPRAAEEVPPEEAAEDTPKEAAEDTPEEAPEDTPEEAAEEVPEEAPEDTPKEAAEDTPEEAPEDTPEEAAEDTPEEAPEDTPEEAAEDTPEEAAEDTPEEAPEDTPEEAAEEAPEEAPEEVPKEGGQDQSVDEGEQHLFGGDSFDPGFQYEGEGSLLLDGPESQDDTSHEETEESSAFPGDEGALNEQEYEELLEQLLEQRDEALNHSSQLQAKLPQYIKRNSRNFGGLDSDVSSAEQLQMYQQNMKMLRDLKEQLVLEAQQAQEQIKELASRCQEKKNEVDREWRAFLAQKKKAAVPELSRRLGFQAAQAKVDSILEAEQQHQEELVKQRLKNIRLNIKIRRLEAALRDWEEDRDPVQVQFEQLQAKRLEQKRQVSTATSKRSMFLTALRSAQLLSNMKEKIFLSETHVQLRREELAELEAEVARRRDLLLRTQQACSNLHQDNARLKEEWGLLGHKTLLQDLETTLDATNSMEQHLKALKEQHKAQRKKRSDPGGTRWSSGQ</sequence>
<dbReference type="Pfam" id="PF13870">
    <property type="entry name" value="CCDC113_CCDC96_CC"/>
    <property type="match status" value="1"/>
</dbReference>
<reference evidence="7 8" key="1">
    <citation type="journal article" date="2011" name="Genome Biol. Evol.">
        <title>Integration of the genetic map and genome assembly of fugu facilitates insights into distinct features of genome evolution in teleosts and mammals.</title>
        <authorList>
            <person name="Kai W."/>
            <person name="Kikuchi K."/>
            <person name="Tohari S."/>
            <person name="Chew A.K."/>
            <person name="Tay A."/>
            <person name="Fujiwara A."/>
            <person name="Hosoya S."/>
            <person name="Suetake H."/>
            <person name="Naruse K."/>
            <person name="Brenner S."/>
            <person name="Suzuki Y."/>
            <person name="Venkatesh B."/>
        </authorList>
    </citation>
    <scope>NUCLEOTIDE SEQUENCE [LARGE SCALE GENOMIC DNA]</scope>
</reference>
<dbReference type="AlphaFoldDB" id="H2TF34"/>
<dbReference type="PANTHER" id="PTHR15654:SF1">
    <property type="entry name" value="COILED-COIL DOMAIN-CONTAINING PROTEIN 96"/>
    <property type="match status" value="1"/>
</dbReference>
<dbReference type="Proteomes" id="UP000005226">
    <property type="component" value="Chromosome 8"/>
</dbReference>
<dbReference type="GO" id="GO:0005930">
    <property type="term" value="C:axoneme"/>
    <property type="evidence" value="ECO:0007669"/>
    <property type="project" value="TreeGrafter"/>
</dbReference>
<feature type="region of interest" description="Disordered" evidence="5">
    <location>
        <begin position="525"/>
        <end position="547"/>
    </location>
</feature>
<dbReference type="InterPro" id="IPR051885">
    <property type="entry name" value="CC_CF"/>
</dbReference>
<feature type="domain" description="CCDC113/CCDC96 coiled-coil" evidence="6">
    <location>
        <begin position="364"/>
        <end position="533"/>
    </location>
</feature>
<feature type="region of interest" description="Disordered" evidence="5">
    <location>
        <begin position="1"/>
        <end position="232"/>
    </location>
</feature>
<dbReference type="STRING" id="31033.ENSTRUP00000023277"/>
<reference evidence="7" key="3">
    <citation type="submission" date="2025-09" db="UniProtKB">
        <authorList>
            <consortium name="Ensembl"/>
        </authorList>
    </citation>
    <scope>IDENTIFICATION</scope>
</reference>
<evidence type="ECO:0000256" key="3">
    <source>
        <dbReference type="ARBA" id="ARBA00023273"/>
    </source>
</evidence>
<dbReference type="InterPro" id="IPR025254">
    <property type="entry name" value="CCDC113/CCDC96_CC"/>
</dbReference>
<dbReference type="eggNOG" id="ENOG502QS75">
    <property type="taxonomic scope" value="Eukaryota"/>
</dbReference>
<dbReference type="PANTHER" id="PTHR15654">
    <property type="entry name" value="COILED-COIL DOMAIN-CONTAINING PROTEIN 113-RELATED"/>
    <property type="match status" value="1"/>
</dbReference>
<evidence type="ECO:0000259" key="6">
    <source>
        <dbReference type="Pfam" id="PF13870"/>
    </source>
</evidence>
<feature type="coiled-coil region" evidence="4">
    <location>
        <begin position="282"/>
        <end position="323"/>
    </location>
</feature>
<dbReference type="InParanoid" id="H2TF34"/>
<accession>H2TF34</accession>
<feature type="compositionally biased region" description="Basic and acidic residues" evidence="5">
    <location>
        <begin position="13"/>
        <end position="24"/>
    </location>
</feature>
<dbReference type="GO" id="GO:0036064">
    <property type="term" value="C:ciliary basal body"/>
    <property type="evidence" value="ECO:0007669"/>
    <property type="project" value="TreeGrafter"/>
</dbReference>
<name>H2TF34_TAKRU</name>
<feature type="compositionally biased region" description="Acidic residues" evidence="5">
    <location>
        <begin position="98"/>
        <end position="162"/>
    </location>
</feature>
<evidence type="ECO:0000313" key="7">
    <source>
        <dbReference type="Ensembl" id="ENSTRUP00000023277.3"/>
    </source>
</evidence>